<organism evidence="1 2">
    <name type="scientific">Paenibacillus xylanilyticus</name>
    <dbReference type="NCBI Taxonomy" id="248903"/>
    <lineage>
        <taxon>Bacteria</taxon>
        <taxon>Bacillati</taxon>
        <taxon>Bacillota</taxon>
        <taxon>Bacilli</taxon>
        <taxon>Bacillales</taxon>
        <taxon>Paenibacillaceae</taxon>
        <taxon>Paenibacillus</taxon>
    </lineage>
</organism>
<protein>
    <submittedName>
        <fullName evidence="1">Uncharacterized protein</fullName>
    </submittedName>
</protein>
<keyword evidence="2" id="KW-1185">Reference proteome</keyword>
<dbReference type="AlphaFoldDB" id="A0A7Y6EX56"/>
<dbReference type="InterPro" id="IPR024131">
    <property type="entry name" value="UPF0489"/>
</dbReference>
<gene>
    <name evidence="1" type="ORF">HP552_33270</name>
</gene>
<reference evidence="1 2" key="1">
    <citation type="submission" date="2020-05" db="EMBL/GenBank/DDBJ databases">
        <title>Genome Sequencing of Type Strains.</title>
        <authorList>
            <person name="Lemaire J.F."/>
            <person name="Inderbitzin P."/>
            <person name="Gregorio O.A."/>
            <person name="Collins S.B."/>
            <person name="Wespe N."/>
            <person name="Knight-Connoni V."/>
        </authorList>
    </citation>
    <scope>NUCLEOTIDE SEQUENCE [LARGE SCALE GENOMIC DNA]</scope>
    <source>
        <strain evidence="1 2">LMG 21957</strain>
    </source>
</reference>
<evidence type="ECO:0000313" key="1">
    <source>
        <dbReference type="EMBL" id="NUU80062.1"/>
    </source>
</evidence>
<accession>A0A7Y6EX56</accession>
<dbReference type="EMBL" id="JABMCB010000206">
    <property type="protein sequence ID" value="NUU80062.1"/>
    <property type="molecule type" value="Genomic_DNA"/>
</dbReference>
<name>A0A7Y6EX56_9BACL</name>
<comment type="caution">
    <text evidence="1">The sequence shown here is derived from an EMBL/GenBank/DDBJ whole genome shotgun (WGS) entry which is preliminary data.</text>
</comment>
<dbReference type="Proteomes" id="UP000526125">
    <property type="component" value="Unassembled WGS sequence"/>
</dbReference>
<dbReference type="Pfam" id="PF12640">
    <property type="entry name" value="UPF0489"/>
    <property type="match status" value="1"/>
</dbReference>
<evidence type="ECO:0000313" key="2">
    <source>
        <dbReference type="Proteomes" id="UP000526125"/>
    </source>
</evidence>
<sequence>MRDHNWSFAAWEIARLNKQIKSKSLVIHVDSHLDDVADGVRVKNLKTANTKDEIIEVARSYDRSLGEVSPSSIMHIDNFIWGSLARGTIEEVIYVSRDTQDVNTLESMRASEDVESLYYLSELPSDCNYLTTRFTSIDSFLSHFSESFFKEYVSNRSVILDLDLDVFNNSDSKSDLFPDDKVREYITRLFQLYPWDLITIAISPDFCGGINEAEHLFSIAREIMEIDLNTMHKLV</sequence>
<proteinExistence type="predicted"/>